<dbReference type="SUPFAM" id="SSF57850">
    <property type="entry name" value="RING/U-box"/>
    <property type="match status" value="1"/>
</dbReference>
<feature type="compositionally biased region" description="Gly residues" evidence="10">
    <location>
        <begin position="9"/>
        <end position="19"/>
    </location>
</feature>
<keyword evidence="12" id="KW-0418">Kinase</keyword>
<keyword evidence="12" id="KW-0808">Transferase</keyword>
<dbReference type="InterPro" id="IPR004575">
    <property type="entry name" value="MAT1/Tfb3"/>
</dbReference>
<feature type="region of interest" description="Disordered" evidence="10">
    <location>
        <begin position="1"/>
        <end position="23"/>
    </location>
</feature>
<dbReference type="InterPro" id="IPR015877">
    <property type="entry name" value="MAT1_centre"/>
</dbReference>
<reference evidence="12" key="1">
    <citation type="journal article" date="2021" name="Nat. Commun.">
        <title>Genetic determinants of endophytism in the Arabidopsis root mycobiome.</title>
        <authorList>
            <person name="Mesny F."/>
            <person name="Miyauchi S."/>
            <person name="Thiergart T."/>
            <person name="Pickel B."/>
            <person name="Atanasova L."/>
            <person name="Karlsson M."/>
            <person name="Huettel B."/>
            <person name="Barry K.W."/>
            <person name="Haridas S."/>
            <person name="Chen C."/>
            <person name="Bauer D."/>
            <person name="Andreopoulos W."/>
            <person name="Pangilinan J."/>
            <person name="LaButti K."/>
            <person name="Riley R."/>
            <person name="Lipzen A."/>
            <person name="Clum A."/>
            <person name="Drula E."/>
            <person name="Henrissat B."/>
            <person name="Kohler A."/>
            <person name="Grigoriev I.V."/>
            <person name="Martin F.M."/>
            <person name="Hacquard S."/>
        </authorList>
    </citation>
    <scope>NUCLEOTIDE SEQUENCE</scope>
    <source>
        <strain evidence="12">MPI-CAGE-CH-0243</strain>
    </source>
</reference>
<feature type="domain" description="RING-type" evidence="11">
    <location>
        <begin position="45"/>
        <end position="88"/>
    </location>
</feature>
<organism evidence="12 13">
    <name type="scientific">Dendryphion nanum</name>
    <dbReference type="NCBI Taxonomy" id="256645"/>
    <lineage>
        <taxon>Eukaryota</taxon>
        <taxon>Fungi</taxon>
        <taxon>Dikarya</taxon>
        <taxon>Ascomycota</taxon>
        <taxon>Pezizomycotina</taxon>
        <taxon>Dothideomycetes</taxon>
        <taxon>Pleosporomycetidae</taxon>
        <taxon>Pleosporales</taxon>
        <taxon>Torulaceae</taxon>
        <taxon>Dendryphion</taxon>
    </lineage>
</organism>
<comment type="caution">
    <text evidence="12">The sequence shown here is derived from an EMBL/GenBank/DDBJ whole genome shotgun (WGS) entry which is preliminary data.</text>
</comment>
<dbReference type="Pfam" id="PF06391">
    <property type="entry name" value="MAT1"/>
    <property type="match status" value="1"/>
</dbReference>
<dbReference type="InterPro" id="IPR017907">
    <property type="entry name" value="Znf_RING_CS"/>
</dbReference>
<dbReference type="GO" id="GO:0006289">
    <property type="term" value="P:nucleotide-excision repair"/>
    <property type="evidence" value="ECO:0007669"/>
    <property type="project" value="InterPro"/>
</dbReference>
<dbReference type="OrthoDB" id="5963at2759"/>
<dbReference type="InterPro" id="IPR013083">
    <property type="entry name" value="Znf_RING/FYVE/PHD"/>
</dbReference>
<dbReference type="PANTHER" id="PTHR12683">
    <property type="entry name" value="CDK-ACTIVATING KINASE ASSEMBLY FACTOR MAT1"/>
    <property type="match status" value="1"/>
</dbReference>
<comment type="subcellular location">
    <subcellularLocation>
        <location evidence="1">Nucleus</location>
    </subcellularLocation>
</comment>
<dbReference type="Gene3D" id="3.30.40.10">
    <property type="entry name" value="Zinc/RING finger domain, C3HC4 (zinc finger)"/>
    <property type="match status" value="1"/>
</dbReference>
<protein>
    <recommendedName>
        <fullName evidence="2">RNA polymerase II transcription factor B subunit 3</fullName>
    </recommendedName>
    <alternativeName>
        <fullName evidence="8">RNA polymerase II transcription factor B 38 kDa subunit</fullName>
    </alternativeName>
    <alternativeName>
        <fullName evidence="7">RNA polymerase II transcription factor B p38 subunit</fullName>
    </alternativeName>
</protein>
<keyword evidence="3" id="KW-0479">Metal-binding</keyword>
<evidence type="ECO:0000256" key="10">
    <source>
        <dbReference type="SAM" id="MobiDB-lite"/>
    </source>
</evidence>
<evidence type="ECO:0000313" key="13">
    <source>
        <dbReference type="Proteomes" id="UP000700596"/>
    </source>
</evidence>
<proteinExistence type="predicted"/>
<keyword evidence="5" id="KW-0862">Zinc</keyword>
<evidence type="ECO:0000256" key="2">
    <source>
        <dbReference type="ARBA" id="ARBA00022257"/>
    </source>
</evidence>
<keyword evidence="13" id="KW-1185">Reference proteome</keyword>
<evidence type="ECO:0000256" key="1">
    <source>
        <dbReference type="ARBA" id="ARBA00004123"/>
    </source>
</evidence>
<dbReference type="CDD" id="cd16573">
    <property type="entry name" value="RING-HC_TFB3-like"/>
    <property type="match status" value="1"/>
</dbReference>
<keyword evidence="6" id="KW-0539">Nucleus</keyword>
<dbReference type="GO" id="GO:0061575">
    <property type="term" value="F:cyclin-dependent protein serine/threonine kinase activator activity"/>
    <property type="evidence" value="ECO:0007669"/>
    <property type="project" value="InterPro"/>
</dbReference>
<evidence type="ECO:0000256" key="5">
    <source>
        <dbReference type="ARBA" id="ARBA00022833"/>
    </source>
</evidence>
<keyword evidence="4 9" id="KW-0863">Zinc-finger</keyword>
<dbReference type="AlphaFoldDB" id="A0A9P9IHL1"/>
<dbReference type="Pfam" id="PF17121">
    <property type="entry name" value="zf-C3HC4_5"/>
    <property type="match status" value="1"/>
</dbReference>
<dbReference type="PROSITE" id="PS00518">
    <property type="entry name" value="ZF_RING_1"/>
    <property type="match status" value="1"/>
</dbReference>
<dbReference type="NCBIfam" id="TIGR00570">
    <property type="entry name" value="cdk7"/>
    <property type="match status" value="1"/>
</dbReference>
<dbReference type="EMBL" id="JAGMWT010000011">
    <property type="protein sequence ID" value="KAH7119615.1"/>
    <property type="molecule type" value="Genomic_DNA"/>
</dbReference>
<evidence type="ECO:0000256" key="6">
    <source>
        <dbReference type="ARBA" id="ARBA00023242"/>
    </source>
</evidence>
<name>A0A9P9IHL1_9PLEO</name>
<dbReference type="PANTHER" id="PTHR12683:SF13">
    <property type="entry name" value="CDK-ACTIVATING KINASE ASSEMBLY FACTOR MAT1"/>
    <property type="match status" value="1"/>
</dbReference>
<dbReference type="GO" id="GO:0006357">
    <property type="term" value="P:regulation of transcription by RNA polymerase II"/>
    <property type="evidence" value="ECO:0007669"/>
    <property type="project" value="TreeGrafter"/>
</dbReference>
<evidence type="ECO:0000256" key="8">
    <source>
        <dbReference type="ARBA" id="ARBA00033277"/>
    </source>
</evidence>
<evidence type="ECO:0000256" key="7">
    <source>
        <dbReference type="ARBA" id="ARBA00029873"/>
    </source>
</evidence>
<dbReference type="InterPro" id="IPR001841">
    <property type="entry name" value="Znf_RING"/>
</dbReference>
<evidence type="ECO:0000259" key="11">
    <source>
        <dbReference type="PROSITE" id="PS50089"/>
    </source>
</evidence>
<dbReference type="Proteomes" id="UP000700596">
    <property type="component" value="Unassembled WGS sequence"/>
</dbReference>
<dbReference type="GO" id="GO:0070985">
    <property type="term" value="C:transcription factor TFIIK complex"/>
    <property type="evidence" value="ECO:0007669"/>
    <property type="project" value="UniProtKB-ARBA"/>
</dbReference>
<gene>
    <name evidence="12" type="ORF">B0J11DRAFT_64526</name>
</gene>
<evidence type="ECO:0000256" key="9">
    <source>
        <dbReference type="PROSITE-ProRule" id="PRU00175"/>
    </source>
</evidence>
<dbReference type="GO" id="GO:0008270">
    <property type="term" value="F:zinc ion binding"/>
    <property type="evidence" value="ECO:0007669"/>
    <property type="project" value="UniProtKB-KW"/>
</dbReference>
<dbReference type="PROSITE" id="PS50089">
    <property type="entry name" value="ZF_RING_2"/>
    <property type="match status" value="1"/>
</dbReference>
<evidence type="ECO:0000256" key="4">
    <source>
        <dbReference type="ARBA" id="ARBA00022771"/>
    </source>
</evidence>
<evidence type="ECO:0000256" key="3">
    <source>
        <dbReference type="ARBA" id="ARBA00022723"/>
    </source>
</evidence>
<sequence length="343" mass="38105">MSTKLASRPGGGSKDGGGASVLSSSLHNLSLQPSQSRADSSSDICPVCKSSRYLNPNMKFLVNPECYHKMCESCVDRIFSHGPAACPIAGCKRTLRKAKFRKQTFDDLKVEREVDIRRRVQRILNKKQSDFETLRDYNDYLETVEETTWNLILEIDVEATEKRLQMWDDAQKAQRNPNAIKRSFQPDPSLASETSHVILKKGGAQRRAMANLTGNTPDPNSGLDNDAVGNGFLFKGLKKYVAPAPEKPFDAFGGWNITPHLYILQEDYDVPLMTTFKNEPDRRAGGYEPREAFSRALCDAFAGFSVFLDEEIPNREKPSGDSAIGPQVAAEVGGADVKMDDIF</sequence>
<accession>A0A9P9IHL1</accession>
<evidence type="ECO:0000313" key="12">
    <source>
        <dbReference type="EMBL" id="KAH7119615.1"/>
    </source>
</evidence>
<dbReference type="FunFam" id="3.30.40.10:FF:000037">
    <property type="entry name" value="Cdk-activating kinase assembly factor MAT1, centre"/>
    <property type="match status" value="1"/>
</dbReference>
<dbReference type="GO" id="GO:0016301">
    <property type="term" value="F:kinase activity"/>
    <property type="evidence" value="ECO:0007669"/>
    <property type="project" value="UniProtKB-KW"/>
</dbReference>